<sequence length="415" mass="44080">MTSVLIVEPVSSGNELVVRAAAMGWNTVVASFDAEDRTLTAATKDLASTLVQVDTNDVHAIVEAVSRSPVGAGLDGVVAGSEFHVEIAAQVAEKLGLPGLTTTDVALVRNKAKMREALQRAGVRSPRHREVASRAEAELACAALTFPVVVKPVESSSSIHVLKARDTAEAVRAYAAIEADGMIDLGRPLGDEVVIEEYVSGDEYSADGYVWRGEVRIAAVTRKLLGPEPTFVELGHITPAPLGPNDLGAIERYVGQVVRAVGLENSVFHCEMRLSANGPVLMEIAARLPGDQIVHLVADATGVSMADAALLMAVGANPETCLDEHAAFGGAAGIRFVDPGSITAYTRIEGWDDVPRYADVVERKVLVPAGEQIPSTYEALRRVAYIRYRASDPDTALAVNERLGRELRPVAAYLS</sequence>
<dbReference type="PANTHER" id="PTHR43585:SF2">
    <property type="entry name" value="ATP-GRASP ENZYME FSQD"/>
    <property type="match status" value="1"/>
</dbReference>
<evidence type="ECO:0000259" key="5">
    <source>
        <dbReference type="PROSITE" id="PS50975"/>
    </source>
</evidence>
<organism evidence="6 7">
    <name type="scientific">Micromonospora noduli</name>
    <dbReference type="NCBI Taxonomy" id="709876"/>
    <lineage>
        <taxon>Bacteria</taxon>
        <taxon>Bacillati</taxon>
        <taxon>Actinomycetota</taxon>
        <taxon>Actinomycetes</taxon>
        <taxon>Micromonosporales</taxon>
        <taxon>Micromonosporaceae</taxon>
        <taxon>Micromonospora</taxon>
    </lineage>
</organism>
<dbReference type="Proteomes" id="UP000248966">
    <property type="component" value="Unassembled WGS sequence"/>
</dbReference>
<dbReference type="InterPro" id="IPR041472">
    <property type="entry name" value="BL00235/CARNS1_N"/>
</dbReference>
<comment type="caution">
    <text evidence="6">The sequence shown here is derived from an EMBL/GenBank/DDBJ whole genome shotgun (WGS) entry which is preliminary data.</text>
</comment>
<dbReference type="Pfam" id="PF13535">
    <property type="entry name" value="ATP-grasp_4"/>
    <property type="match status" value="1"/>
</dbReference>
<accession>A0A328NDJ8</accession>
<dbReference type="Pfam" id="PF18130">
    <property type="entry name" value="ATPgrasp_N"/>
    <property type="match status" value="1"/>
</dbReference>
<keyword evidence="2 4" id="KW-0547">Nucleotide-binding</keyword>
<dbReference type="GO" id="GO:0005524">
    <property type="term" value="F:ATP binding"/>
    <property type="evidence" value="ECO:0007669"/>
    <property type="project" value="UniProtKB-UniRule"/>
</dbReference>
<feature type="domain" description="ATP-grasp" evidence="5">
    <location>
        <begin position="115"/>
        <end position="314"/>
    </location>
</feature>
<dbReference type="SUPFAM" id="SSF56059">
    <property type="entry name" value="Glutathione synthetase ATP-binding domain-like"/>
    <property type="match status" value="1"/>
</dbReference>
<dbReference type="PROSITE" id="PS50975">
    <property type="entry name" value="ATP_GRASP"/>
    <property type="match status" value="1"/>
</dbReference>
<dbReference type="PANTHER" id="PTHR43585">
    <property type="entry name" value="FUMIPYRROLE BIOSYNTHESIS PROTEIN C"/>
    <property type="match status" value="1"/>
</dbReference>
<keyword evidence="1" id="KW-0436">Ligase</keyword>
<gene>
    <name evidence="6" type="ORF">LAH08_01637</name>
</gene>
<evidence type="ECO:0000313" key="7">
    <source>
        <dbReference type="Proteomes" id="UP000248966"/>
    </source>
</evidence>
<dbReference type="Gene3D" id="3.40.50.20">
    <property type="match status" value="1"/>
</dbReference>
<proteinExistence type="predicted"/>
<evidence type="ECO:0000256" key="3">
    <source>
        <dbReference type="ARBA" id="ARBA00022840"/>
    </source>
</evidence>
<reference evidence="6 7" key="1">
    <citation type="submission" date="2018-03" db="EMBL/GenBank/DDBJ databases">
        <title>Defining the species Micromonospora saelicesensis and Micromonospora noduli under the framework of genomics.</title>
        <authorList>
            <person name="Riesco R."/>
            <person name="Trujillo M.E."/>
        </authorList>
    </citation>
    <scope>NUCLEOTIDE SEQUENCE [LARGE SCALE GENOMIC DNA]</scope>
    <source>
        <strain evidence="6 7">LAH08</strain>
    </source>
</reference>
<evidence type="ECO:0000256" key="4">
    <source>
        <dbReference type="PROSITE-ProRule" id="PRU00409"/>
    </source>
</evidence>
<keyword evidence="3 4" id="KW-0067">ATP-binding</keyword>
<dbReference type="Gene3D" id="3.30.470.20">
    <property type="entry name" value="ATP-grasp fold, B domain"/>
    <property type="match status" value="1"/>
</dbReference>
<keyword evidence="6" id="KW-0456">Lyase</keyword>
<dbReference type="EMBL" id="PYAA01000008">
    <property type="protein sequence ID" value="RAO04289.1"/>
    <property type="molecule type" value="Genomic_DNA"/>
</dbReference>
<dbReference type="GO" id="GO:0046872">
    <property type="term" value="F:metal ion binding"/>
    <property type="evidence" value="ECO:0007669"/>
    <property type="project" value="InterPro"/>
</dbReference>
<dbReference type="RefSeq" id="WP_146754536.1">
    <property type="nucleotide sequence ID" value="NZ_PYAA01000008.1"/>
</dbReference>
<dbReference type="InterPro" id="IPR011761">
    <property type="entry name" value="ATP-grasp"/>
</dbReference>
<name>A0A328NDJ8_9ACTN</name>
<dbReference type="InterPro" id="IPR052032">
    <property type="entry name" value="ATP-dep_AA_Ligase"/>
</dbReference>
<protein>
    <submittedName>
        <fullName evidence="6">Argininosuccinate lyase</fullName>
    </submittedName>
</protein>
<dbReference type="GO" id="GO:0016874">
    <property type="term" value="F:ligase activity"/>
    <property type="evidence" value="ECO:0007669"/>
    <property type="project" value="UniProtKB-KW"/>
</dbReference>
<evidence type="ECO:0000313" key="6">
    <source>
        <dbReference type="EMBL" id="RAO04289.1"/>
    </source>
</evidence>
<evidence type="ECO:0000256" key="2">
    <source>
        <dbReference type="ARBA" id="ARBA00022741"/>
    </source>
</evidence>
<evidence type="ECO:0000256" key="1">
    <source>
        <dbReference type="ARBA" id="ARBA00022598"/>
    </source>
</evidence>
<dbReference type="AlphaFoldDB" id="A0A328NDJ8"/>
<dbReference type="GO" id="GO:0016829">
    <property type="term" value="F:lyase activity"/>
    <property type="evidence" value="ECO:0007669"/>
    <property type="project" value="UniProtKB-KW"/>
</dbReference>